<accession>A0A928VWL6</accession>
<dbReference type="Gene3D" id="3.30.360.10">
    <property type="entry name" value="Dihydrodipicolinate Reductase, domain 2"/>
    <property type="match status" value="1"/>
</dbReference>
<keyword evidence="3" id="KW-1185">Reference proteome</keyword>
<dbReference type="InterPro" id="IPR036291">
    <property type="entry name" value="NAD(P)-bd_dom_sf"/>
</dbReference>
<name>A0A928VWL6_9CYAN</name>
<protein>
    <submittedName>
        <fullName evidence="2">Saccharopine dehydrogenase NADP-binding domain-containing protein</fullName>
    </submittedName>
</protein>
<dbReference type="InterPro" id="IPR005097">
    <property type="entry name" value="Sacchrp_dh_NADP-bd"/>
</dbReference>
<evidence type="ECO:0000313" key="3">
    <source>
        <dbReference type="Proteomes" id="UP000621799"/>
    </source>
</evidence>
<evidence type="ECO:0000313" key="2">
    <source>
        <dbReference type="EMBL" id="MBE9040889.1"/>
    </source>
</evidence>
<dbReference type="EMBL" id="JADEXN010000129">
    <property type="protein sequence ID" value="MBE9040889.1"/>
    <property type="molecule type" value="Genomic_DNA"/>
</dbReference>
<dbReference type="SUPFAM" id="SSF51735">
    <property type="entry name" value="NAD(P)-binding Rossmann-fold domains"/>
    <property type="match status" value="1"/>
</dbReference>
<dbReference type="Pfam" id="PF03435">
    <property type="entry name" value="Sacchrp_dh_NADP"/>
    <property type="match status" value="1"/>
</dbReference>
<dbReference type="PANTHER" id="PTHR43796">
    <property type="entry name" value="CARBOXYNORSPERMIDINE SYNTHASE"/>
    <property type="match status" value="1"/>
</dbReference>
<dbReference type="Gene3D" id="3.40.50.720">
    <property type="entry name" value="NAD(P)-binding Rossmann-like Domain"/>
    <property type="match status" value="1"/>
</dbReference>
<reference evidence="2" key="1">
    <citation type="submission" date="2020-10" db="EMBL/GenBank/DDBJ databases">
        <authorList>
            <person name="Castelo-Branco R."/>
            <person name="Eusebio N."/>
            <person name="Adriana R."/>
            <person name="Vieira A."/>
            <person name="Brugerolle De Fraissinette N."/>
            <person name="Rezende De Castro R."/>
            <person name="Schneider M.P."/>
            <person name="Vasconcelos V."/>
            <person name="Leao P.N."/>
        </authorList>
    </citation>
    <scope>NUCLEOTIDE SEQUENCE</scope>
    <source>
        <strain evidence="2">LEGE 11467</strain>
    </source>
</reference>
<gene>
    <name evidence="2" type="ORF">IQ235_08870</name>
</gene>
<organism evidence="2 3">
    <name type="scientific">Zarconia navalis LEGE 11467</name>
    <dbReference type="NCBI Taxonomy" id="1828826"/>
    <lineage>
        <taxon>Bacteria</taxon>
        <taxon>Bacillati</taxon>
        <taxon>Cyanobacteriota</taxon>
        <taxon>Cyanophyceae</taxon>
        <taxon>Oscillatoriophycideae</taxon>
        <taxon>Oscillatoriales</taxon>
        <taxon>Oscillatoriales incertae sedis</taxon>
        <taxon>Zarconia</taxon>
        <taxon>Zarconia navalis</taxon>
    </lineage>
</organism>
<proteinExistence type="predicted"/>
<comment type="caution">
    <text evidence="2">The sequence shown here is derived from an EMBL/GenBank/DDBJ whole genome shotgun (WGS) entry which is preliminary data.</text>
</comment>
<dbReference type="PANTHER" id="PTHR43796:SF2">
    <property type="entry name" value="CARBOXYNORSPERMIDINE SYNTHASE"/>
    <property type="match status" value="1"/>
</dbReference>
<sequence>MNDRVLVIGGSGRIGDSVARDLADRTQAQITVTGRKNRANLFPYQYLQLDVSDRETLSEAISQSNLVIHCAGPFLDRDASVLETCIEQGVNYLDVSDSPAFVRKALTYRDAAKKAGITAILNSGIFPGISNSMVRQGIEQLDTAETVHLSYVVGGSGGAGVTIMRTTFLGLLEPFRAWIDGRWQTIQPYSDREIIEFPEPYGKVGVYWFDVPEILTLPESFPVKTAIAKFGSIPDYYNRLTWGVARFIPKKILKNPATIEFLSQASYRMTQMTDKQTGIGVAIRAKIEGTQAGKPTQVCLTLTHPDTAIAAGAGTGSIAQLMLNGQLQKSGVFPVEQALSTDLFEVAMSSRGMHIAQQLTTLESKE</sequence>
<feature type="domain" description="Saccharopine dehydrogenase NADP binding" evidence="1">
    <location>
        <begin position="5"/>
        <end position="120"/>
    </location>
</feature>
<dbReference type="AlphaFoldDB" id="A0A928VWL6"/>
<dbReference type="Proteomes" id="UP000621799">
    <property type="component" value="Unassembled WGS sequence"/>
</dbReference>
<evidence type="ECO:0000259" key="1">
    <source>
        <dbReference type="Pfam" id="PF03435"/>
    </source>
</evidence>